<feature type="domain" description="RsdA/BaiN/AoA(So)-like insert" evidence="5">
    <location>
        <begin position="188"/>
        <end position="348"/>
    </location>
</feature>
<keyword evidence="3" id="KW-0274">FAD</keyword>
<evidence type="ECO:0000256" key="2">
    <source>
        <dbReference type="ARBA" id="ARBA00022630"/>
    </source>
</evidence>
<dbReference type="OrthoDB" id="9773233at2"/>
<dbReference type="InterPro" id="IPR036188">
    <property type="entry name" value="FAD/NAD-bd_sf"/>
</dbReference>
<evidence type="ECO:0000256" key="1">
    <source>
        <dbReference type="ARBA" id="ARBA00001974"/>
    </source>
</evidence>
<dbReference type="Proteomes" id="UP000199701">
    <property type="component" value="Unassembled WGS sequence"/>
</dbReference>
<dbReference type="InterPro" id="IPR057661">
    <property type="entry name" value="RsdA/BaiN/AoA(So)_Rossmann"/>
</dbReference>
<evidence type="ECO:0000256" key="3">
    <source>
        <dbReference type="ARBA" id="ARBA00022827"/>
    </source>
</evidence>
<dbReference type="Gene3D" id="3.50.50.60">
    <property type="entry name" value="FAD/NAD(P)-binding domain"/>
    <property type="match status" value="1"/>
</dbReference>
<accession>A0A1I0QK46</accession>
<proteinExistence type="predicted"/>
<dbReference type="PRINTS" id="PR00411">
    <property type="entry name" value="PNDRDTASEI"/>
</dbReference>
<dbReference type="PANTHER" id="PTHR42887:SF2">
    <property type="entry name" value="OS12G0638800 PROTEIN"/>
    <property type="match status" value="1"/>
</dbReference>
<evidence type="ECO:0000259" key="4">
    <source>
        <dbReference type="Pfam" id="PF03486"/>
    </source>
</evidence>
<dbReference type="InterPro" id="IPR004792">
    <property type="entry name" value="BaiN-like"/>
</dbReference>
<evidence type="ECO:0000313" key="6">
    <source>
        <dbReference type="EMBL" id="SEW27408.1"/>
    </source>
</evidence>
<gene>
    <name evidence="6" type="ORF">SAMN05421659_10886</name>
</gene>
<keyword evidence="2" id="KW-0285">Flavoprotein</keyword>
<reference evidence="6 7" key="1">
    <citation type="submission" date="2016-10" db="EMBL/GenBank/DDBJ databases">
        <authorList>
            <person name="de Groot N.N."/>
        </authorList>
    </citation>
    <scope>NUCLEOTIDE SEQUENCE [LARGE SCALE GENOMIC DNA]</scope>
    <source>
        <strain evidence="6 7">DSM 9179</strain>
    </source>
</reference>
<name>A0A1I0QK46_9FIRM</name>
<dbReference type="SUPFAM" id="SSF51905">
    <property type="entry name" value="FAD/NAD(P)-binding domain"/>
    <property type="match status" value="1"/>
</dbReference>
<evidence type="ECO:0008006" key="8">
    <source>
        <dbReference type="Google" id="ProtNLM"/>
    </source>
</evidence>
<organism evidence="6 7">
    <name type="scientific">[Clostridium] fimetarium</name>
    <dbReference type="NCBI Taxonomy" id="99656"/>
    <lineage>
        <taxon>Bacteria</taxon>
        <taxon>Bacillati</taxon>
        <taxon>Bacillota</taxon>
        <taxon>Clostridia</taxon>
        <taxon>Lachnospirales</taxon>
        <taxon>Lachnospiraceae</taxon>
    </lineage>
</organism>
<dbReference type="NCBIfam" id="TIGR00275">
    <property type="entry name" value="aminoacetone oxidase family FAD-binding enzyme"/>
    <property type="match status" value="1"/>
</dbReference>
<dbReference type="Gene3D" id="2.40.30.10">
    <property type="entry name" value="Translation factors"/>
    <property type="match status" value="1"/>
</dbReference>
<comment type="cofactor">
    <cofactor evidence="1">
        <name>FAD</name>
        <dbReference type="ChEBI" id="CHEBI:57692"/>
    </cofactor>
</comment>
<dbReference type="InterPro" id="IPR055178">
    <property type="entry name" value="RsdA/BaiN/AoA(So)-like_dom"/>
</dbReference>
<dbReference type="PANTHER" id="PTHR42887">
    <property type="entry name" value="OS12G0638800 PROTEIN"/>
    <property type="match status" value="1"/>
</dbReference>
<evidence type="ECO:0000259" key="5">
    <source>
        <dbReference type="Pfam" id="PF22780"/>
    </source>
</evidence>
<feature type="domain" description="RsdA/BaiN/AoA(So)-like Rossmann fold-like" evidence="4">
    <location>
        <begin position="4"/>
        <end position="400"/>
    </location>
</feature>
<evidence type="ECO:0000313" key="7">
    <source>
        <dbReference type="Proteomes" id="UP000199701"/>
    </source>
</evidence>
<dbReference type="PRINTS" id="PR00368">
    <property type="entry name" value="FADPNR"/>
</dbReference>
<dbReference type="Gene3D" id="1.10.8.260">
    <property type="entry name" value="HI0933 insert domain-like"/>
    <property type="match status" value="1"/>
</dbReference>
<protein>
    <recommendedName>
        <fullName evidence="8">Flavoprotein, HI0933 family</fullName>
    </recommendedName>
</protein>
<dbReference type="RefSeq" id="WP_092454061.1">
    <property type="nucleotide sequence ID" value="NZ_FOJI01000008.1"/>
</dbReference>
<keyword evidence="7" id="KW-1185">Reference proteome</keyword>
<dbReference type="Pfam" id="PF22780">
    <property type="entry name" value="HI0933_like_1st"/>
    <property type="match status" value="1"/>
</dbReference>
<dbReference type="InterPro" id="IPR023166">
    <property type="entry name" value="BaiN-like_dom_sf"/>
</dbReference>
<dbReference type="Pfam" id="PF03486">
    <property type="entry name" value="HI0933_like"/>
    <property type="match status" value="1"/>
</dbReference>
<dbReference type="STRING" id="99656.SAMN05421659_10886"/>
<sequence length="405" mass="43831">MYFDCIVIGGGASGMIAAITAAKNGLNTGILDHSDRVGKKILQTGNGKCNITNTALQKDCYLCDDKDFVMDIIDLFSVSDTMDFFQSLGIYPKSKNGYIYPNSEQASSVLDVLRLELEHQKVSINTDIDIINIGKTDDLFKINTTKGQFTCKKLIIATGSNAAPKSGSDGSGYKLAKALGHSIVKPLPALVQLKSDLNLCKMMSGVRSEGKVQLMVDDELVASDTGEVQYTDYGISGIPVFQISRFAVIAVDSNRKTEVVIDMLPLINESDLVTMLKSRILDDGYKTMEQFLTGLLNKKLVGAVLKRANVNLNDIVSNKIDPLEKIISIIKAFVVPITGFNSFENAQVCSGGVKTSEINSKTMQSKIVSDLYFAGELVDVDGICGGYNLQWAWSSGYVAGFAASK</sequence>
<dbReference type="AlphaFoldDB" id="A0A1I0QK46"/>
<dbReference type="SUPFAM" id="SSF160996">
    <property type="entry name" value="HI0933 insert domain-like"/>
    <property type="match status" value="1"/>
</dbReference>
<dbReference type="EMBL" id="FOJI01000008">
    <property type="protein sequence ID" value="SEW27408.1"/>
    <property type="molecule type" value="Genomic_DNA"/>
</dbReference>